<keyword evidence="2" id="KW-1185">Reference proteome</keyword>
<name>A0ABD1MDH9_9FABA</name>
<reference evidence="1 2" key="1">
    <citation type="submission" date="2024-08" db="EMBL/GenBank/DDBJ databases">
        <title>Insights into the chromosomal genome structure of Flemingia macrophylla.</title>
        <authorList>
            <person name="Ding Y."/>
            <person name="Zhao Y."/>
            <person name="Bi W."/>
            <person name="Wu M."/>
            <person name="Zhao G."/>
            <person name="Gong Y."/>
            <person name="Li W."/>
            <person name="Zhang P."/>
        </authorList>
    </citation>
    <scope>NUCLEOTIDE SEQUENCE [LARGE SCALE GENOMIC DNA]</scope>
    <source>
        <strain evidence="1">DYQJB</strain>
        <tissue evidence="1">Leaf</tissue>
    </source>
</reference>
<evidence type="ECO:0000313" key="1">
    <source>
        <dbReference type="EMBL" id="KAL2333834.1"/>
    </source>
</evidence>
<organism evidence="1 2">
    <name type="scientific">Flemingia macrophylla</name>
    <dbReference type="NCBI Taxonomy" id="520843"/>
    <lineage>
        <taxon>Eukaryota</taxon>
        <taxon>Viridiplantae</taxon>
        <taxon>Streptophyta</taxon>
        <taxon>Embryophyta</taxon>
        <taxon>Tracheophyta</taxon>
        <taxon>Spermatophyta</taxon>
        <taxon>Magnoliopsida</taxon>
        <taxon>eudicotyledons</taxon>
        <taxon>Gunneridae</taxon>
        <taxon>Pentapetalae</taxon>
        <taxon>rosids</taxon>
        <taxon>fabids</taxon>
        <taxon>Fabales</taxon>
        <taxon>Fabaceae</taxon>
        <taxon>Papilionoideae</taxon>
        <taxon>50 kb inversion clade</taxon>
        <taxon>NPAAA clade</taxon>
        <taxon>indigoferoid/millettioid clade</taxon>
        <taxon>Phaseoleae</taxon>
        <taxon>Flemingia</taxon>
    </lineage>
</organism>
<protein>
    <submittedName>
        <fullName evidence="1">Uncharacterized protein</fullName>
    </submittedName>
</protein>
<proteinExistence type="predicted"/>
<comment type="caution">
    <text evidence="1">The sequence shown here is derived from an EMBL/GenBank/DDBJ whole genome shotgun (WGS) entry which is preliminary data.</text>
</comment>
<dbReference type="EMBL" id="JBGMDY010000005">
    <property type="protein sequence ID" value="KAL2333834.1"/>
    <property type="molecule type" value="Genomic_DNA"/>
</dbReference>
<evidence type="ECO:0000313" key="2">
    <source>
        <dbReference type="Proteomes" id="UP001603857"/>
    </source>
</evidence>
<gene>
    <name evidence="1" type="ORF">Fmac_015047</name>
</gene>
<dbReference type="Proteomes" id="UP001603857">
    <property type="component" value="Unassembled WGS sequence"/>
</dbReference>
<dbReference type="AlphaFoldDB" id="A0ABD1MDH9"/>
<sequence>MPITVEISYNEETIDQMDVSAPSPPRIVDFDKALIEDILLHERGYNSFYGDGGDPLLHPYAWILPVYLDRSKYNRYKSSTSLKDIKYKETSLPHGMTLEGPFSARACREAESQGAVGLLWGKGAVGGGSDSMRKMKHKIEPRAWRKGGSWIWWWSTLYGTFARWVFNSRS</sequence>
<accession>A0ABD1MDH9</accession>